<dbReference type="EMBL" id="EAAA01001863">
    <property type="status" value="NOT_ANNOTATED_CDS"/>
    <property type="molecule type" value="Genomic_DNA"/>
</dbReference>
<dbReference type="GO" id="GO:0006396">
    <property type="term" value="P:RNA processing"/>
    <property type="evidence" value="ECO:0007669"/>
    <property type="project" value="InterPro"/>
</dbReference>
<dbReference type="InterPro" id="IPR035979">
    <property type="entry name" value="RBD_domain_sf"/>
</dbReference>
<dbReference type="SUPFAM" id="SSF53335">
    <property type="entry name" value="S-adenosyl-L-methionine-dependent methyltransferases"/>
    <property type="match status" value="1"/>
</dbReference>
<dbReference type="GO" id="GO:0032259">
    <property type="term" value="P:methylation"/>
    <property type="evidence" value="ECO:0007669"/>
    <property type="project" value="UniProtKB-KW"/>
</dbReference>
<evidence type="ECO:0000256" key="7">
    <source>
        <dbReference type="PROSITE-ProRule" id="PRU01024"/>
    </source>
</evidence>
<dbReference type="InterPro" id="IPR000504">
    <property type="entry name" value="RRM_dom"/>
</dbReference>
<keyword evidence="3 7" id="KW-0949">S-adenosyl-L-methionine</keyword>
<protein>
    <recommendedName>
        <fullName evidence="4">tRNA (uracil(54)-C(5))-methyltransferase</fullName>
        <ecNumber evidence="4">2.1.1.35</ecNumber>
    </recommendedName>
</protein>
<comment type="caution">
    <text evidence="7">Lacks conserved residue(s) required for the propagation of feature annotation.</text>
</comment>
<dbReference type="Gene3D" id="3.30.70.330">
    <property type="match status" value="1"/>
</dbReference>
<dbReference type="InParanoid" id="F6UUI8"/>
<dbReference type="STRING" id="7719.ENSCINP00000011255"/>
<reference evidence="10" key="1">
    <citation type="journal article" date="2002" name="Science">
        <title>The draft genome of Ciona intestinalis: insights into chordate and vertebrate origins.</title>
        <authorList>
            <person name="Dehal P."/>
            <person name="Satou Y."/>
            <person name="Campbell R.K."/>
            <person name="Chapman J."/>
            <person name="Degnan B."/>
            <person name="De Tomaso A."/>
            <person name="Davidson B."/>
            <person name="Di Gregorio A."/>
            <person name="Gelpke M."/>
            <person name="Goodstein D.M."/>
            <person name="Harafuji N."/>
            <person name="Hastings K.E."/>
            <person name="Ho I."/>
            <person name="Hotta K."/>
            <person name="Huang W."/>
            <person name="Kawashima T."/>
            <person name="Lemaire P."/>
            <person name="Martinez D."/>
            <person name="Meinertzhagen I.A."/>
            <person name="Necula S."/>
            <person name="Nonaka M."/>
            <person name="Putnam N."/>
            <person name="Rash S."/>
            <person name="Saiga H."/>
            <person name="Satake M."/>
            <person name="Terry A."/>
            <person name="Yamada L."/>
            <person name="Wang H.G."/>
            <person name="Awazu S."/>
            <person name="Azumi K."/>
            <person name="Boore J."/>
            <person name="Branno M."/>
            <person name="Chin-Bow S."/>
            <person name="DeSantis R."/>
            <person name="Doyle S."/>
            <person name="Francino P."/>
            <person name="Keys D.N."/>
            <person name="Haga S."/>
            <person name="Hayashi H."/>
            <person name="Hino K."/>
            <person name="Imai K.S."/>
            <person name="Inaba K."/>
            <person name="Kano S."/>
            <person name="Kobayashi K."/>
            <person name="Kobayashi M."/>
            <person name="Lee B.I."/>
            <person name="Makabe K.W."/>
            <person name="Manohar C."/>
            <person name="Matassi G."/>
            <person name="Medina M."/>
            <person name="Mochizuki Y."/>
            <person name="Mount S."/>
            <person name="Morishita T."/>
            <person name="Miura S."/>
            <person name="Nakayama A."/>
            <person name="Nishizaka S."/>
            <person name="Nomoto H."/>
            <person name="Ohta F."/>
            <person name="Oishi K."/>
            <person name="Rigoutsos I."/>
            <person name="Sano M."/>
            <person name="Sasaki A."/>
            <person name="Sasakura Y."/>
            <person name="Shoguchi E."/>
            <person name="Shin-i T."/>
            <person name="Spagnuolo A."/>
            <person name="Stainier D."/>
            <person name="Suzuki M.M."/>
            <person name="Tassy O."/>
            <person name="Takatori N."/>
            <person name="Tokuoka M."/>
            <person name="Yagi K."/>
            <person name="Yoshizaki F."/>
            <person name="Wada S."/>
            <person name="Zhang C."/>
            <person name="Hyatt P.D."/>
            <person name="Larimer F."/>
            <person name="Detter C."/>
            <person name="Doggett N."/>
            <person name="Glavina T."/>
            <person name="Hawkins T."/>
            <person name="Richardson P."/>
            <person name="Lucas S."/>
            <person name="Kohara Y."/>
            <person name="Levine M."/>
            <person name="Satoh N."/>
            <person name="Rokhsar D.S."/>
        </authorList>
    </citation>
    <scope>NUCLEOTIDE SEQUENCE [LARGE SCALE GENOMIC DNA]</scope>
</reference>
<dbReference type="Pfam" id="PF05958">
    <property type="entry name" value="tRNA_U5-meth_tr"/>
    <property type="match status" value="1"/>
</dbReference>
<keyword evidence="6" id="KW-0694">RNA-binding</keyword>
<evidence type="ECO:0000256" key="4">
    <source>
        <dbReference type="ARBA" id="ARBA00033763"/>
    </source>
</evidence>
<evidence type="ECO:0000256" key="3">
    <source>
        <dbReference type="ARBA" id="ARBA00022691"/>
    </source>
</evidence>
<dbReference type="OMA" id="TPLWNMP"/>
<dbReference type="PROSITE" id="PS51687">
    <property type="entry name" value="SAM_MT_RNA_M5U"/>
    <property type="match status" value="1"/>
</dbReference>
<feature type="active site" description="Nucleophile" evidence="7">
    <location>
        <position position="535"/>
    </location>
</feature>
<feature type="domain" description="RRM" evidence="8">
    <location>
        <begin position="43"/>
        <end position="117"/>
    </location>
</feature>
<dbReference type="Proteomes" id="UP000008144">
    <property type="component" value="Chromosome 4"/>
</dbReference>
<comment type="similarity">
    <text evidence="7">Belongs to the class I-like SAM-binding methyltransferase superfamily. RNA M5U methyltransferase family.</text>
</comment>
<evidence type="ECO:0000256" key="5">
    <source>
        <dbReference type="ARBA" id="ARBA00047278"/>
    </source>
</evidence>
<evidence type="ECO:0000256" key="2">
    <source>
        <dbReference type="ARBA" id="ARBA00022679"/>
    </source>
</evidence>
<reference evidence="9" key="4">
    <citation type="submission" date="2025-09" db="UniProtKB">
        <authorList>
            <consortium name="Ensembl"/>
        </authorList>
    </citation>
    <scope>IDENTIFICATION</scope>
</reference>
<evidence type="ECO:0000256" key="1">
    <source>
        <dbReference type="ARBA" id="ARBA00022603"/>
    </source>
</evidence>
<reference evidence="9" key="3">
    <citation type="submission" date="2025-08" db="UniProtKB">
        <authorList>
            <consortium name="Ensembl"/>
        </authorList>
    </citation>
    <scope>IDENTIFICATION</scope>
</reference>
<dbReference type="EC" id="2.1.1.35" evidence="4"/>
<dbReference type="PROSITE" id="PS50102">
    <property type="entry name" value="RRM"/>
    <property type="match status" value="1"/>
</dbReference>
<dbReference type="GO" id="GO:0003723">
    <property type="term" value="F:RNA binding"/>
    <property type="evidence" value="ECO:0007669"/>
    <property type="project" value="UniProtKB-UniRule"/>
</dbReference>
<feature type="binding site" evidence="7">
    <location>
        <position position="455"/>
    </location>
    <ligand>
        <name>S-adenosyl-L-methionine</name>
        <dbReference type="ChEBI" id="CHEBI:59789"/>
    </ligand>
</feature>
<reference evidence="9" key="2">
    <citation type="journal article" date="2008" name="Genome Biol.">
        <title>Improved genome assembly and evidence-based global gene model set for the chordate Ciona intestinalis: new insight into intron and operon populations.</title>
        <authorList>
            <person name="Satou Y."/>
            <person name="Mineta K."/>
            <person name="Ogasawara M."/>
            <person name="Sasakura Y."/>
            <person name="Shoguchi E."/>
            <person name="Ueno K."/>
            <person name="Yamada L."/>
            <person name="Matsumoto J."/>
            <person name="Wasserscheid J."/>
            <person name="Dewar K."/>
            <person name="Wiley G.B."/>
            <person name="Macmil S.L."/>
            <person name="Roe B.A."/>
            <person name="Zeller R.W."/>
            <person name="Hastings K.E."/>
            <person name="Lemaire P."/>
            <person name="Lindquist E."/>
            <person name="Endo T."/>
            <person name="Hotta K."/>
            <person name="Inaba K."/>
        </authorList>
    </citation>
    <scope>NUCLEOTIDE SEQUENCE [LARGE SCALE GENOMIC DNA]</scope>
    <source>
        <strain evidence="9">wild type</strain>
    </source>
</reference>
<dbReference type="InterPro" id="IPR012677">
    <property type="entry name" value="Nucleotide-bd_a/b_plait_sf"/>
</dbReference>
<dbReference type="InterPro" id="IPR029063">
    <property type="entry name" value="SAM-dependent_MTases_sf"/>
</dbReference>
<feature type="binding site" evidence="7">
    <location>
        <position position="507"/>
    </location>
    <ligand>
        <name>S-adenosyl-L-methionine</name>
        <dbReference type="ChEBI" id="CHEBI:59789"/>
    </ligand>
</feature>
<organism evidence="9 10">
    <name type="scientific">Ciona intestinalis</name>
    <name type="common">Transparent sea squirt</name>
    <name type="synonym">Ascidia intestinalis</name>
    <dbReference type="NCBI Taxonomy" id="7719"/>
    <lineage>
        <taxon>Eukaryota</taxon>
        <taxon>Metazoa</taxon>
        <taxon>Chordata</taxon>
        <taxon>Tunicata</taxon>
        <taxon>Ascidiacea</taxon>
        <taxon>Phlebobranchia</taxon>
        <taxon>Cionidae</taxon>
        <taxon>Ciona</taxon>
    </lineage>
</organism>
<keyword evidence="2 7" id="KW-0808">Transferase</keyword>
<dbReference type="InterPro" id="IPR045850">
    <property type="entry name" value="TRM2_met"/>
</dbReference>
<dbReference type="Ensembl" id="ENSCINT00000011255.3">
    <property type="protein sequence ID" value="ENSCINP00000011255.3"/>
    <property type="gene ID" value="ENSCING00000021886.1"/>
</dbReference>
<dbReference type="CDD" id="cd02440">
    <property type="entry name" value="AdoMet_MTases"/>
    <property type="match status" value="1"/>
</dbReference>
<sequence>MDDTADVEPKISSIQVTEEVKSSIDPDDAYGYTKTSNFTSEVFKIEVGNLPRHCGYGELKKLMNKKLKLNPHKINVVSRINKAYVTFRNEEDKVDAVAKLNAFVLKGNKLSVKNAKPKADVMAKNKRENVDSSTSDVENKKIKVEDENISMEVLSDQLKNTVIPWWKSSYEEQLKLKQSSMFSSLLEIRKKVSAVDNLDNEVFVWLMQQKKESGAFCPMDDILPSPCVGGYRNKCGFTVGKNSEDQAMVGFRLGRYRDQVCNVENPSCLIHVPDVMKQIVECFTQYVQRSKLSVYNTHTHEGFWKQITVRTTLENSSMVIITMCKQNLTDEKIQTELQSVIDHFETSNVKVDTMLYEGVPTHRCNSKEISIKTLTGDGVIYEKLFDLKFRISPDAFFQCNTKAAEVLYKCIGDLVKQAIDETPDSKETALLDVCCGTGTIGLTLSSCVNRLVGVDICEQAIIDAVKNATLNNITNAEFYVGKAEDVLPKAIESLSGINSMNLVAVVDPPRCGLHAKVIKVIRQCPAIQYLIYVSCSVDQAKTNFVDLCRPQSKRLNGPPFKPMLAQPVDLFPHTKHCEVVLLFKRILPVL</sequence>
<dbReference type="SUPFAM" id="SSF54928">
    <property type="entry name" value="RNA-binding domain, RBD"/>
    <property type="match status" value="1"/>
</dbReference>
<dbReference type="InterPro" id="IPR010280">
    <property type="entry name" value="U5_MeTrfase_fam"/>
</dbReference>
<dbReference type="Gene3D" id="3.40.50.150">
    <property type="entry name" value="Vaccinia Virus protein VP39"/>
    <property type="match status" value="1"/>
</dbReference>
<keyword evidence="10" id="KW-1185">Reference proteome</keyword>
<evidence type="ECO:0000313" key="9">
    <source>
        <dbReference type="Ensembl" id="ENSCINP00000011255.3"/>
    </source>
</evidence>
<gene>
    <name evidence="9" type="primary">LOC113473990</name>
</gene>
<dbReference type="PANTHER" id="PTHR45904">
    <property type="entry name" value="TRNA (URACIL-5-)-METHYLTRANSFERASE"/>
    <property type="match status" value="1"/>
</dbReference>
<name>F6UUI8_CIOIN</name>
<accession>F6UUI8</accession>
<comment type="catalytic activity">
    <reaction evidence="5">
        <text>uridine(54) in tRNA + S-adenosyl-L-methionine = 5-methyluridine(54) in tRNA + S-adenosyl-L-homocysteine + H(+)</text>
        <dbReference type="Rhea" id="RHEA:42712"/>
        <dbReference type="Rhea" id="RHEA-COMP:10167"/>
        <dbReference type="Rhea" id="RHEA-COMP:10193"/>
        <dbReference type="ChEBI" id="CHEBI:15378"/>
        <dbReference type="ChEBI" id="CHEBI:57856"/>
        <dbReference type="ChEBI" id="CHEBI:59789"/>
        <dbReference type="ChEBI" id="CHEBI:65315"/>
        <dbReference type="ChEBI" id="CHEBI:74447"/>
        <dbReference type="EC" id="2.1.1.35"/>
    </reaction>
    <physiologicalReaction direction="left-to-right" evidence="5">
        <dbReference type="Rhea" id="RHEA:42713"/>
    </physiologicalReaction>
</comment>
<dbReference type="GeneTree" id="ENSGT00530000063723"/>
<evidence type="ECO:0000259" key="8">
    <source>
        <dbReference type="PROSITE" id="PS50102"/>
    </source>
</evidence>
<dbReference type="PANTHER" id="PTHR45904:SF2">
    <property type="entry name" value="TRNA (URACIL-5-)-METHYLTRANSFERASE HOMOLOG A"/>
    <property type="match status" value="1"/>
</dbReference>
<evidence type="ECO:0000313" key="10">
    <source>
        <dbReference type="Proteomes" id="UP000008144"/>
    </source>
</evidence>
<evidence type="ECO:0000256" key="6">
    <source>
        <dbReference type="PROSITE-ProRule" id="PRU00176"/>
    </source>
</evidence>
<dbReference type="GO" id="GO:0030697">
    <property type="term" value="F:tRNA (uracil(54)-C5)-methyltransferase activity, S-adenosyl methionine-dependent"/>
    <property type="evidence" value="ECO:0007669"/>
    <property type="project" value="UniProtKB-EC"/>
</dbReference>
<proteinExistence type="inferred from homology"/>
<dbReference type="Gene3D" id="2.40.50.1070">
    <property type="match status" value="1"/>
</dbReference>
<dbReference type="FunCoup" id="F6UUI8">
    <property type="interactions" value="587"/>
</dbReference>
<keyword evidence="1 7" id="KW-0489">Methyltransferase</keyword>
<feature type="binding site" evidence="7">
    <location>
        <position position="398"/>
    </location>
    <ligand>
        <name>S-adenosyl-L-methionine</name>
        <dbReference type="ChEBI" id="CHEBI:59789"/>
    </ligand>
</feature>
<dbReference type="AlphaFoldDB" id="F6UUI8"/>